<dbReference type="Pfam" id="PF02775">
    <property type="entry name" value="TPP_enzyme_C"/>
    <property type="match status" value="1"/>
</dbReference>
<dbReference type="GO" id="GO:0009097">
    <property type="term" value="P:isoleucine biosynthetic process"/>
    <property type="evidence" value="ECO:0007669"/>
    <property type="project" value="TreeGrafter"/>
</dbReference>
<evidence type="ECO:0000313" key="10">
    <source>
        <dbReference type="EMBL" id="RMJ04799.1"/>
    </source>
</evidence>
<dbReference type="STRING" id="2010991.A0A3M2RI22"/>
<evidence type="ECO:0000256" key="3">
    <source>
        <dbReference type="ARBA" id="ARBA00007812"/>
    </source>
</evidence>
<sequence length="586" mass="62221">MVFKIQQPEGRPLNGGDLLAQSLKSLGVDVSFGLGGGHLDGFLLGCEHAGIRLIDTRHETAAVQAAEGYARTTGKVGSCFMTANSGFLNGLPGLGTALADRNPICCITSSQPLKDVDSNGLQGFHDQIVVARTVSKFVHRIAHIEEIPRVVAYAFRQATVGAPGPVVIDLPVSLMFAPVNVDVIQLGAINSPMPAPPAPDRNAIIAAAALWRSAERPVIITGSKSSSPRSAELLSYIVEITNTPVFHTTSYGPSIPVDSPLQAGFANRLALLLKNEEPRPDLVILIGTRTGTFLGGRGGRIIPKEGCKVVHIEADGSELGKICHVDVSITSSPEQALEAFKGEIEKDQWKASKAWATRLGELKDAYSFYEKEPETNAAGQLHPYHALKRAFSALKPGAIICADGGEAAFWALDMAQYATPSAVMYTCGYLGFLGNGWGYALGAAIGAPTRQVINVQGDGSAGFHIAELDTYARFKLNILTVILNNHVWGMSLHAQDIIFAGRTKARPAALLSSGTAYEVVAQGFENANAKITTMDEIDGTVRELSAHPGPACINMIVSGGPTHHGLEALVMSNLEPDTVRIPYFAM</sequence>
<dbReference type="GO" id="GO:0003984">
    <property type="term" value="F:acetolactate synthase activity"/>
    <property type="evidence" value="ECO:0007669"/>
    <property type="project" value="TreeGrafter"/>
</dbReference>
<protein>
    <submittedName>
        <fullName evidence="10">Uncharacterized protein</fullName>
    </submittedName>
</protein>
<dbReference type="Pfam" id="PF02776">
    <property type="entry name" value="TPP_enzyme_N"/>
    <property type="match status" value="1"/>
</dbReference>
<dbReference type="InterPro" id="IPR029061">
    <property type="entry name" value="THDP-binding"/>
</dbReference>
<dbReference type="EMBL" id="NKUJ01000467">
    <property type="protein sequence ID" value="RMJ04799.1"/>
    <property type="molecule type" value="Genomic_DNA"/>
</dbReference>
<keyword evidence="11" id="KW-1185">Reference proteome</keyword>
<dbReference type="GO" id="GO:0000287">
    <property type="term" value="F:magnesium ion binding"/>
    <property type="evidence" value="ECO:0007669"/>
    <property type="project" value="InterPro"/>
</dbReference>
<dbReference type="GO" id="GO:0030976">
    <property type="term" value="F:thiamine pyrophosphate binding"/>
    <property type="evidence" value="ECO:0007669"/>
    <property type="project" value="InterPro"/>
</dbReference>
<dbReference type="CDD" id="cd07035">
    <property type="entry name" value="TPP_PYR_POX_like"/>
    <property type="match status" value="1"/>
</dbReference>
<keyword evidence="4" id="KW-0479">Metal-binding</keyword>
<comment type="similarity">
    <text evidence="3 6">Belongs to the TPP enzyme family.</text>
</comment>
<evidence type="ECO:0000256" key="5">
    <source>
        <dbReference type="ARBA" id="ARBA00023052"/>
    </source>
</evidence>
<dbReference type="Pfam" id="PF00205">
    <property type="entry name" value="TPP_enzyme_M"/>
    <property type="match status" value="1"/>
</dbReference>
<evidence type="ECO:0000313" key="11">
    <source>
        <dbReference type="Proteomes" id="UP000277212"/>
    </source>
</evidence>
<dbReference type="GO" id="GO:0009099">
    <property type="term" value="P:L-valine biosynthetic process"/>
    <property type="evidence" value="ECO:0007669"/>
    <property type="project" value="TreeGrafter"/>
</dbReference>
<dbReference type="Gene3D" id="3.40.50.970">
    <property type="match status" value="2"/>
</dbReference>
<evidence type="ECO:0000259" key="7">
    <source>
        <dbReference type="Pfam" id="PF00205"/>
    </source>
</evidence>
<name>A0A3M2RI22_9HYPO</name>
<dbReference type="OrthoDB" id="10006023at2759"/>
<evidence type="ECO:0000256" key="1">
    <source>
        <dbReference type="ARBA" id="ARBA00001946"/>
    </source>
</evidence>
<dbReference type="InterPro" id="IPR012001">
    <property type="entry name" value="Thiamin_PyroP_enz_TPP-bd_dom"/>
</dbReference>
<dbReference type="InterPro" id="IPR012000">
    <property type="entry name" value="Thiamin_PyroP_enz_cen_dom"/>
</dbReference>
<dbReference type="InterPro" id="IPR011766">
    <property type="entry name" value="TPP_enzyme_TPP-bd"/>
</dbReference>
<feature type="domain" description="Thiamine pyrophosphate enzyme central" evidence="7">
    <location>
        <begin position="206"/>
        <end position="339"/>
    </location>
</feature>
<comment type="cofactor">
    <cofactor evidence="1">
        <name>Mg(2+)</name>
        <dbReference type="ChEBI" id="CHEBI:18420"/>
    </cofactor>
</comment>
<dbReference type="PROSITE" id="PS00187">
    <property type="entry name" value="TPP_ENZYMES"/>
    <property type="match status" value="1"/>
</dbReference>
<gene>
    <name evidence="10" type="ORF">CDV36_014531</name>
</gene>
<dbReference type="PANTHER" id="PTHR18968">
    <property type="entry name" value="THIAMINE PYROPHOSPHATE ENZYMES"/>
    <property type="match status" value="1"/>
</dbReference>
<proteinExistence type="inferred from homology"/>
<evidence type="ECO:0000256" key="6">
    <source>
        <dbReference type="RuleBase" id="RU362132"/>
    </source>
</evidence>
<dbReference type="SUPFAM" id="SSF52518">
    <property type="entry name" value="Thiamin diphosphate-binding fold (THDP-binding)"/>
    <property type="match status" value="2"/>
</dbReference>
<organism evidence="10 11">
    <name type="scientific">Fusarium kuroshium</name>
    <dbReference type="NCBI Taxonomy" id="2010991"/>
    <lineage>
        <taxon>Eukaryota</taxon>
        <taxon>Fungi</taxon>
        <taxon>Dikarya</taxon>
        <taxon>Ascomycota</taxon>
        <taxon>Pezizomycotina</taxon>
        <taxon>Sordariomycetes</taxon>
        <taxon>Hypocreomycetidae</taxon>
        <taxon>Hypocreales</taxon>
        <taxon>Nectriaceae</taxon>
        <taxon>Fusarium</taxon>
        <taxon>Fusarium solani species complex</taxon>
    </lineage>
</organism>
<dbReference type="AlphaFoldDB" id="A0A3M2RI22"/>
<dbReference type="Proteomes" id="UP000277212">
    <property type="component" value="Unassembled WGS sequence"/>
</dbReference>
<keyword evidence="5 6" id="KW-0786">Thiamine pyrophosphate</keyword>
<feature type="domain" description="Thiamine pyrophosphate enzyme N-terminal TPP-binding" evidence="9">
    <location>
        <begin position="14"/>
        <end position="127"/>
    </location>
</feature>
<dbReference type="GO" id="GO:0005948">
    <property type="term" value="C:acetolactate synthase complex"/>
    <property type="evidence" value="ECO:0007669"/>
    <property type="project" value="TreeGrafter"/>
</dbReference>
<evidence type="ECO:0000259" key="9">
    <source>
        <dbReference type="Pfam" id="PF02776"/>
    </source>
</evidence>
<feature type="domain" description="Thiamine pyrophosphate enzyme TPP-binding" evidence="8">
    <location>
        <begin position="403"/>
        <end position="554"/>
    </location>
</feature>
<dbReference type="Gene3D" id="3.40.50.1220">
    <property type="entry name" value="TPP-binding domain"/>
    <property type="match status" value="1"/>
</dbReference>
<dbReference type="InterPro" id="IPR045229">
    <property type="entry name" value="TPP_enz"/>
</dbReference>
<dbReference type="GO" id="GO:0050660">
    <property type="term" value="F:flavin adenine dinucleotide binding"/>
    <property type="evidence" value="ECO:0007669"/>
    <property type="project" value="TreeGrafter"/>
</dbReference>
<comment type="cofactor">
    <cofactor evidence="2">
        <name>thiamine diphosphate</name>
        <dbReference type="ChEBI" id="CHEBI:58937"/>
    </cofactor>
</comment>
<comment type="caution">
    <text evidence="10">The sequence shown here is derived from an EMBL/GenBank/DDBJ whole genome shotgun (WGS) entry which is preliminary data.</text>
</comment>
<dbReference type="InterPro" id="IPR000399">
    <property type="entry name" value="TPP-bd_CS"/>
</dbReference>
<evidence type="ECO:0000256" key="4">
    <source>
        <dbReference type="ARBA" id="ARBA00022723"/>
    </source>
</evidence>
<accession>A0A3M2RI22</accession>
<reference evidence="10 11" key="1">
    <citation type="submission" date="2017-06" db="EMBL/GenBank/DDBJ databases">
        <title>Comparative genomic analysis of Ambrosia Fusariam Clade fungi.</title>
        <authorList>
            <person name="Stajich J.E."/>
            <person name="Carrillo J."/>
            <person name="Kijimoto T."/>
            <person name="Eskalen A."/>
            <person name="O'Donnell K."/>
            <person name="Kasson M."/>
        </authorList>
    </citation>
    <scope>NUCLEOTIDE SEQUENCE [LARGE SCALE GENOMIC DNA]</scope>
    <source>
        <strain evidence="10">UCR3666</strain>
    </source>
</reference>
<evidence type="ECO:0000259" key="8">
    <source>
        <dbReference type="Pfam" id="PF02775"/>
    </source>
</evidence>
<evidence type="ECO:0000256" key="2">
    <source>
        <dbReference type="ARBA" id="ARBA00001964"/>
    </source>
</evidence>
<dbReference type="PANTHER" id="PTHR18968:SF166">
    <property type="entry name" value="2-HYDROXYACYL-COA LYASE 2"/>
    <property type="match status" value="1"/>
</dbReference>
<dbReference type="InterPro" id="IPR029035">
    <property type="entry name" value="DHS-like_NAD/FAD-binding_dom"/>
</dbReference>
<dbReference type="SUPFAM" id="SSF52467">
    <property type="entry name" value="DHS-like NAD/FAD-binding domain"/>
    <property type="match status" value="1"/>
</dbReference>